<keyword evidence="2" id="KW-0677">Repeat</keyword>
<evidence type="ECO:0000256" key="4">
    <source>
        <dbReference type="ARBA" id="ARBA00022840"/>
    </source>
</evidence>
<dbReference type="InterPro" id="IPR027417">
    <property type="entry name" value="P-loop_NTPase"/>
</dbReference>
<evidence type="ECO:0000259" key="5">
    <source>
        <dbReference type="PROSITE" id="PS50893"/>
    </source>
</evidence>
<dbReference type="InterPro" id="IPR003439">
    <property type="entry name" value="ABC_transporter-like_ATP-bd"/>
</dbReference>
<dbReference type="SUPFAM" id="SSF52540">
    <property type="entry name" value="P-loop containing nucleoside triphosphate hydrolases"/>
    <property type="match status" value="2"/>
</dbReference>
<evidence type="ECO:0000256" key="2">
    <source>
        <dbReference type="ARBA" id="ARBA00022737"/>
    </source>
</evidence>
<evidence type="ECO:0000313" key="7">
    <source>
        <dbReference type="Proteomes" id="UP001299265"/>
    </source>
</evidence>
<protein>
    <submittedName>
        <fullName evidence="6">ATP-binding cassette domain-containing protein</fullName>
    </submittedName>
</protein>
<keyword evidence="7" id="KW-1185">Reference proteome</keyword>
<dbReference type="GO" id="GO:0005524">
    <property type="term" value="F:ATP binding"/>
    <property type="evidence" value="ECO:0007669"/>
    <property type="project" value="UniProtKB-KW"/>
</dbReference>
<dbReference type="PANTHER" id="PTHR43790">
    <property type="entry name" value="CARBOHYDRATE TRANSPORT ATP-BINDING PROTEIN MG119-RELATED"/>
    <property type="match status" value="1"/>
</dbReference>
<dbReference type="Proteomes" id="UP001299265">
    <property type="component" value="Unassembled WGS sequence"/>
</dbReference>
<dbReference type="RefSeq" id="WP_231063046.1">
    <property type="nucleotide sequence ID" value="NZ_JAJNOR010000006.1"/>
</dbReference>
<dbReference type="Gene3D" id="3.40.50.300">
    <property type="entry name" value="P-loop containing nucleotide triphosphate hydrolases"/>
    <property type="match status" value="2"/>
</dbReference>
<keyword evidence="4 6" id="KW-0067">ATP-binding</keyword>
<dbReference type="AlphaFoldDB" id="A0AAP2RJ82"/>
<keyword evidence="3" id="KW-0547">Nucleotide-binding</keyword>
<evidence type="ECO:0000313" key="6">
    <source>
        <dbReference type="EMBL" id="MCD2493187.1"/>
    </source>
</evidence>
<dbReference type="EMBL" id="JAJNOR010000006">
    <property type="protein sequence ID" value="MCD2493187.1"/>
    <property type="molecule type" value="Genomic_DNA"/>
</dbReference>
<organism evidence="6 7">
    <name type="scientific">Lientehia hominis</name>
    <dbReference type="NCBI Taxonomy" id="2897778"/>
    <lineage>
        <taxon>Bacteria</taxon>
        <taxon>Bacillati</taxon>
        <taxon>Bacillota</taxon>
        <taxon>Clostridia</taxon>
        <taxon>Lachnospirales</taxon>
        <taxon>Lachnospiraceae</taxon>
        <taxon>Lientehia</taxon>
    </lineage>
</organism>
<dbReference type="InterPro" id="IPR050107">
    <property type="entry name" value="ABC_carbohydrate_import_ATPase"/>
</dbReference>
<accession>A0AAP2RJ82</accession>
<name>A0AAP2RJ82_9FIRM</name>
<reference evidence="6 7" key="1">
    <citation type="submission" date="2021-11" db="EMBL/GenBank/DDBJ databases">
        <title>Lacrimispora sp. nov. NSJ-141 isolated from human feces.</title>
        <authorList>
            <person name="Abdugheni R."/>
        </authorList>
    </citation>
    <scope>NUCLEOTIDE SEQUENCE [LARGE SCALE GENOMIC DNA]</scope>
    <source>
        <strain evidence="6 7">NSJ-141</strain>
    </source>
</reference>
<dbReference type="Pfam" id="PF00005">
    <property type="entry name" value="ABC_tran"/>
    <property type="match status" value="1"/>
</dbReference>
<dbReference type="GO" id="GO:0016887">
    <property type="term" value="F:ATP hydrolysis activity"/>
    <property type="evidence" value="ECO:0007669"/>
    <property type="project" value="InterPro"/>
</dbReference>
<dbReference type="PANTHER" id="PTHR43790:SF9">
    <property type="entry name" value="GALACTOFURANOSE TRANSPORTER ATP-BINDING PROTEIN YTFR"/>
    <property type="match status" value="1"/>
</dbReference>
<evidence type="ECO:0000256" key="1">
    <source>
        <dbReference type="ARBA" id="ARBA00022448"/>
    </source>
</evidence>
<comment type="caution">
    <text evidence="6">The sequence shown here is derived from an EMBL/GenBank/DDBJ whole genome shotgun (WGS) entry which is preliminary data.</text>
</comment>
<gene>
    <name evidence="6" type="ORF">LQE92_11215</name>
</gene>
<proteinExistence type="predicted"/>
<keyword evidence="1" id="KW-0813">Transport</keyword>
<feature type="domain" description="ABC transporter" evidence="5">
    <location>
        <begin position="6"/>
        <end position="242"/>
    </location>
</feature>
<sequence length="490" mass="55554">MRRELLRMEHITKTQSDIKMLDDLTLNVYGGEILGVLGLSGSGKTLVSRILAGKDISFSGDVYLQEEPVEDFTSFAWRKGIFCILSVDGLVPELSIAENIFVMQPDGRPYERVRTKKICRESQKILEFLRLGHLNPRIPAKNLSRYEQCMIQVARALVAKAELIVMDTIFEAMSREEQIKLEQSIFMLRDIGIGFLITSRFGEYLVPVSDRIAVLRGGHNVRTFYREEFSQERLLRVMLGFRHIDTGNMKARSGQKEVLRFENTALYGLEGFSLTIKEGEAVGLWELQNVRNMALCTLLLGEQREYGGKIYLKGEPFVPGDIPGAVKKGIGVIRNDPLKMGLVPSMTAADNLLFPAVRKIAGGILNRGIYKFIKSEHSGLLEADIIRTKTEEMDIYDQYRILMEKWALDRPAVLLCINPCITSDVVSNHIIFEYMNRMRKNGSGILTASSNLNYMMTVCSRIVVFFGESSWLEFSRDEFGLIDSVLESFH</sequence>
<evidence type="ECO:0000256" key="3">
    <source>
        <dbReference type="ARBA" id="ARBA00022741"/>
    </source>
</evidence>
<dbReference type="PROSITE" id="PS50893">
    <property type="entry name" value="ABC_TRANSPORTER_2"/>
    <property type="match status" value="1"/>
</dbReference>